<dbReference type="PANTHER" id="PTHR36304:SF4">
    <property type="entry name" value="DUF4388 DOMAIN-CONTAINING PROTEIN"/>
    <property type="match status" value="1"/>
</dbReference>
<dbReference type="InterPro" id="IPR025497">
    <property type="entry name" value="PatA-like_N"/>
</dbReference>
<proteinExistence type="predicted"/>
<keyword evidence="1" id="KW-1133">Transmembrane helix</keyword>
<dbReference type="Pfam" id="PF14332">
    <property type="entry name" value="DUF4388"/>
    <property type="match status" value="1"/>
</dbReference>
<keyword evidence="1" id="KW-0812">Transmembrane</keyword>
<keyword evidence="1" id="KW-0472">Membrane</keyword>
<name>X1UII7_9ZZZZ</name>
<evidence type="ECO:0000259" key="2">
    <source>
        <dbReference type="Pfam" id="PF14332"/>
    </source>
</evidence>
<feature type="transmembrane region" description="Helical" evidence="1">
    <location>
        <begin position="200"/>
        <end position="223"/>
    </location>
</feature>
<dbReference type="InterPro" id="IPR037257">
    <property type="entry name" value="T2SS_E_N_sf"/>
</dbReference>
<sequence length="249" mass="28958">GVLKPIGDYLVLIGRISKEELKKFDRESKKKGIPVVDKLVENNVLTKENLEKLIEFKIQEIVDELFTWKKGEYKFRLGERLYSKSKCSVLVNPQFLIIEGMRRIDEWPKIKKSIPDSKIVFRRKKRPRLSIEMGEQEKVVLELIDGKMCVADVVASSGVGRFRTYHALYNLLEGGVIEKTAVVAKPRRKERKPIKISIEAIINVLLWTGAILFLVANIVFGIIKRPFYKKNQLLYTQESRHIENYKKKE</sequence>
<evidence type="ECO:0000313" key="3">
    <source>
        <dbReference type="EMBL" id="GAJ03387.1"/>
    </source>
</evidence>
<dbReference type="EMBL" id="BARW01030136">
    <property type="protein sequence ID" value="GAJ03387.1"/>
    <property type="molecule type" value="Genomic_DNA"/>
</dbReference>
<comment type="caution">
    <text evidence="3">The sequence shown here is derived from an EMBL/GenBank/DDBJ whole genome shotgun (WGS) entry which is preliminary data.</text>
</comment>
<dbReference type="PANTHER" id="PTHR36304">
    <property type="entry name" value="DOMAIN GTPASE-ACTIVATING PROTEIN, PUTATIVE-RELATED-RELATED"/>
    <property type="match status" value="1"/>
</dbReference>
<dbReference type="SUPFAM" id="SSF160246">
    <property type="entry name" value="EspE N-terminal domain-like"/>
    <property type="match status" value="1"/>
</dbReference>
<reference evidence="3" key="1">
    <citation type="journal article" date="2014" name="Front. Microbiol.">
        <title>High frequency of phylogenetically diverse reductive dehalogenase-homologous genes in deep subseafloor sedimentary metagenomes.</title>
        <authorList>
            <person name="Kawai M."/>
            <person name="Futagami T."/>
            <person name="Toyoda A."/>
            <person name="Takaki Y."/>
            <person name="Nishi S."/>
            <person name="Hori S."/>
            <person name="Arai W."/>
            <person name="Tsubouchi T."/>
            <person name="Morono Y."/>
            <person name="Uchiyama I."/>
            <person name="Ito T."/>
            <person name="Fujiyama A."/>
            <person name="Inagaki F."/>
            <person name="Takami H."/>
        </authorList>
    </citation>
    <scope>NUCLEOTIDE SEQUENCE</scope>
    <source>
        <strain evidence="3">Expedition CK06-06</strain>
    </source>
</reference>
<feature type="domain" description="PatA-like N-terminal" evidence="2">
    <location>
        <begin position="31"/>
        <end position="107"/>
    </location>
</feature>
<feature type="non-terminal residue" evidence="3">
    <location>
        <position position="1"/>
    </location>
</feature>
<organism evidence="3">
    <name type="scientific">marine sediment metagenome</name>
    <dbReference type="NCBI Taxonomy" id="412755"/>
    <lineage>
        <taxon>unclassified sequences</taxon>
        <taxon>metagenomes</taxon>
        <taxon>ecological metagenomes</taxon>
    </lineage>
</organism>
<feature type="non-terminal residue" evidence="3">
    <location>
        <position position="249"/>
    </location>
</feature>
<dbReference type="AlphaFoldDB" id="X1UII7"/>
<accession>X1UII7</accession>
<gene>
    <name evidence="3" type="ORF">S12H4_48253</name>
</gene>
<protein>
    <recommendedName>
        <fullName evidence="2">PatA-like N-terminal domain-containing protein</fullName>
    </recommendedName>
</protein>
<evidence type="ECO:0000256" key="1">
    <source>
        <dbReference type="SAM" id="Phobius"/>
    </source>
</evidence>